<organism evidence="1 2">
    <name type="scientific">Dreissena polymorpha</name>
    <name type="common">Zebra mussel</name>
    <name type="synonym">Mytilus polymorpha</name>
    <dbReference type="NCBI Taxonomy" id="45954"/>
    <lineage>
        <taxon>Eukaryota</taxon>
        <taxon>Metazoa</taxon>
        <taxon>Spiralia</taxon>
        <taxon>Lophotrochozoa</taxon>
        <taxon>Mollusca</taxon>
        <taxon>Bivalvia</taxon>
        <taxon>Autobranchia</taxon>
        <taxon>Heteroconchia</taxon>
        <taxon>Euheterodonta</taxon>
        <taxon>Imparidentia</taxon>
        <taxon>Neoheterodontei</taxon>
        <taxon>Myida</taxon>
        <taxon>Dreissenoidea</taxon>
        <taxon>Dreissenidae</taxon>
        <taxon>Dreissena</taxon>
    </lineage>
</organism>
<name>A0A9D4QXF3_DREPO</name>
<evidence type="ECO:0000313" key="2">
    <source>
        <dbReference type="Proteomes" id="UP000828390"/>
    </source>
</evidence>
<accession>A0A9D4QXF3</accession>
<dbReference type="EMBL" id="JAIWYP010000003">
    <property type="protein sequence ID" value="KAH3845670.1"/>
    <property type="molecule type" value="Genomic_DNA"/>
</dbReference>
<keyword evidence="2" id="KW-1185">Reference proteome</keyword>
<reference evidence="1" key="1">
    <citation type="journal article" date="2019" name="bioRxiv">
        <title>The Genome of the Zebra Mussel, Dreissena polymorpha: A Resource for Invasive Species Research.</title>
        <authorList>
            <person name="McCartney M.A."/>
            <person name="Auch B."/>
            <person name="Kono T."/>
            <person name="Mallez S."/>
            <person name="Zhang Y."/>
            <person name="Obille A."/>
            <person name="Becker A."/>
            <person name="Abrahante J.E."/>
            <person name="Garbe J."/>
            <person name="Badalamenti J.P."/>
            <person name="Herman A."/>
            <person name="Mangelson H."/>
            <person name="Liachko I."/>
            <person name="Sullivan S."/>
            <person name="Sone E.D."/>
            <person name="Koren S."/>
            <person name="Silverstein K.A.T."/>
            <person name="Beckman K.B."/>
            <person name="Gohl D.M."/>
        </authorList>
    </citation>
    <scope>NUCLEOTIDE SEQUENCE</scope>
    <source>
        <strain evidence="1">Duluth1</strain>
        <tissue evidence="1">Whole animal</tissue>
    </source>
</reference>
<gene>
    <name evidence="1" type="ORF">DPMN_087951</name>
</gene>
<dbReference type="AlphaFoldDB" id="A0A9D4QXF3"/>
<protein>
    <submittedName>
        <fullName evidence="1">Uncharacterized protein</fullName>
    </submittedName>
</protein>
<comment type="caution">
    <text evidence="1">The sequence shown here is derived from an EMBL/GenBank/DDBJ whole genome shotgun (WGS) entry which is preliminary data.</text>
</comment>
<sequence length="68" mass="7480">MINSRFVSPRPYPGNTIVDLGVIPDYRRPSLWWSRVAGRTGESGRYVVAHVGQVSVIESAPVITPSKV</sequence>
<proteinExistence type="predicted"/>
<dbReference type="Proteomes" id="UP000828390">
    <property type="component" value="Unassembled WGS sequence"/>
</dbReference>
<evidence type="ECO:0000313" key="1">
    <source>
        <dbReference type="EMBL" id="KAH3845670.1"/>
    </source>
</evidence>
<reference evidence="1" key="2">
    <citation type="submission" date="2020-11" db="EMBL/GenBank/DDBJ databases">
        <authorList>
            <person name="McCartney M.A."/>
            <person name="Auch B."/>
            <person name="Kono T."/>
            <person name="Mallez S."/>
            <person name="Becker A."/>
            <person name="Gohl D.M."/>
            <person name="Silverstein K.A.T."/>
            <person name="Koren S."/>
            <person name="Bechman K.B."/>
            <person name="Herman A."/>
            <person name="Abrahante J.E."/>
            <person name="Garbe J."/>
        </authorList>
    </citation>
    <scope>NUCLEOTIDE SEQUENCE</scope>
    <source>
        <strain evidence="1">Duluth1</strain>
        <tissue evidence="1">Whole animal</tissue>
    </source>
</reference>